<reference evidence="5" key="1">
    <citation type="submission" date="2012-12" db="EMBL/GenBank/DDBJ databases">
        <authorList>
            <person name="Hellsten U."/>
            <person name="Grimwood J."/>
            <person name="Chapman J.A."/>
            <person name="Shapiro H."/>
            <person name="Aerts A."/>
            <person name="Otillar R.P."/>
            <person name="Terry A.Y."/>
            <person name="Boore J.L."/>
            <person name="Simakov O."/>
            <person name="Marletaz F."/>
            <person name="Cho S.-J."/>
            <person name="Edsinger-Gonzales E."/>
            <person name="Havlak P."/>
            <person name="Kuo D.-H."/>
            <person name="Larsson T."/>
            <person name="Lv J."/>
            <person name="Arendt D."/>
            <person name="Savage R."/>
            <person name="Osoegawa K."/>
            <person name="de Jong P."/>
            <person name="Lindberg D.R."/>
            <person name="Seaver E.C."/>
            <person name="Weisblat D.A."/>
            <person name="Putnam N.H."/>
            <person name="Grigoriev I.V."/>
            <person name="Rokhsar D.S."/>
        </authorList>
    </citation>
    <scope>NUCLEOTIDE SEQUENCE</scope>
</reference>
<evidence type="ECO:0000313" key="4">
    <source>
        <dbReference type="EnsemblMetazoa" id="HelroP177554"/>
    </source>
</evidence>
<dbReference type="GeneID" id="20206305"/>
<feature type="compositionally biased region" description="Low complexity" evidence="2">
    <location>
        <begin position="529"/>
        <end position="544"/>
    </location>
</feature>
<dbReference type="InParanoid" id="T1FBV6"/>
<feature type="compositionally biased region" description="Low complexity" evidence="2">
    <location>
        <begin position="504"/>
        <end position="515"/>
    </location>
</feature>
<evidence type="ECO:0000256" key="2">
    <source>
        <dbReference type="SAM" id="MobiDB-lite"/>
    </source>
</evidence>
<feature type="coiled-coil region" evidence="1">
    <location>
        <begin position="29"/>
        <end position="67"/>
    </location>
</feature>
<feature type="compositionally biased region" description="Low complexity" evidence="2">
    <location>
        <begin position="488"/>
        <end position="497"/>
    </location>
</feature>
<reference evidence="3 5" key="2">
    <citation type="journal article" date="2013" name="Nature">
        <title>Insights into bilaterian evolution from three spiralian genomes.</title>
        <authorList>
            <person name="Simakov O."/>
            <person name="Marletaz F."/>
            <person name="Cho S.J."/>
            <person name="Edsinger-Gonzales E."/>
            <person name="Havlak P."/>
            <person name="Hellsten U."/>
            <person name="Kuo D.H."/>
            <person name="Larsson T."/>
            <person name="Lv J."/>
            <person name="Arendt D."/>
            <person name="Savage R."/>
            <person name="Osoegawa K."/>
            <person name="de Jong P."/>
            <person name="Grimwood J."/>
            <person name="Chapman J.A."/>
            <person name="Shapiro H."/>
            <person name="Aerts A."/>
            <person name="Otillar R.P."/>
            <person name="Terry A.Y."/>
            <person name="Boore J.L."/>
            <person name="Grigoriev I.V."/>
            <person name="Lindberg D.R."/>
            <person name="Seaver E.C."/>
            <person name="Weisblat D.A."/>
            <person name="Putnam N.H."/>
            <person name="Rokhsar D.S."/>
        </authorList>
    </citation>
    <scope>NUCLEOTIDE SEQUENCE</scope>
</reference>
<feature type="compositionally biased region" description="Acidic residues" evidence="2">
    <location>
        <begin position="614"/>
        <end position="627"/>
    </location>
</feature>
<keyword evidence="1" id="KW-0175">Coiled coil</keyword>
<feature type="compositionally biased region" description="Polar residues" evidence="2">
    <location>
        <begin position="545"/>
        <end position="555"/>
    </location>
</feature>
<organism evidence="4 5">
    <name type="scientific">Helobdella robusta</name>
    <name type="common">Californian leech</name>
    <dbReference type="NCBI Taxonomy" id="6412"/>
    <lineage>
        <taxon>Eukaryota</taxon>
        <taxon>Metazoa</taxon>
        <taxon>Spiralia</taxon>
        <taxon>Lophotrochozoa</taxon>
        <taxon>Annelida</taxon>
        <taxon>Clitellata</taxon>
        <taxon>Hirudinea</taxon>
        <taxon>Rhynchobdellida</taxon>
        <taxon>Glossiphoniidae</taxon>
        <taxon>Helobdella</taxon>
    </lineage>
</organism>
<dbReference type="RefSeq" id="XP_009023977.1">
    <property type="nucleotide sequence ID" value="XM_009025729.1"/>
</dbReference>
<evidence type="ECO:0000256" key="1">
    <source>
        <dbReference type="SAM" id="Coils"/>
    </source>
</evidence>
<accession>T1FBV6</accession>
<dbReference type="KEGG" id="hro:HELRODRAFT_177554"/>
<dbReference type="EnsemblMetazoa" id="HelroT177554">
    <property type="protein sequence ID" value="HelroP177554"/>
    <property type="gene ID" value="HelroG177554"/>
</dbReference>
<evidence type="ECO:0000313" key="3">
    <source>
        <dbReference type="EMBL" id="ESN97902.1"/>
    </source>
</evidence>
<feature type="compositionally biased region" description="Polar residues" evidence="2">
    <location>
        <begin position="645"/>
        <end position="655"/>
    </location>
</feature>
<dbReference type="PANTHER" id="PTHR46888">
    <property type="entry name" value="ZINC KNUCKLE DOMAINCONTAINING PROTEIN-RELATED"/>
    <property type="match status" value="1"/>
</dbReference>
<gene>
    <name evidence="4" type="primary">20206305</name>
    <name evidence="3" type="ORF">HELRODRAFT_177554</name>
</gene>
<dbReference type="EMBL" id="AMQM01006096">
    <property type="status" value="NOT_ANNOTATED_CDS"/>
    <property type="molecule type" value="Genomic_DNA"/>
</dbReference>
<feature type="region of interest" description="Disordered" evidence="2">
    <location>
        <begin position="1"/>
        <end position="27"/>
    </location>
</feature>
<evidence type="ECO:0000313" key="5">
    <source>
        <dbReference type="Proteomes" id="UP000015101"/>
    </source>
</evidence>
<feature type="region of interest" description="Disordered" evidence="2">
    <location>
        <begin position="595"/>
        <end position="655"/>
    </location>
</feature>
<feature type="region of interest" description="Disordered" evidence="2">
    <location>
        <begin position="442"/>
        <end position="555"/>
    </location>
</feature>
<dbReference type="HOGENOM" id="CLU_022908_0_0_1"/>
<dbReference type="Proteomes" id="UP000015101">
    <property type="component" value="Unassembled WGS sequence"/>
</dbReference>
<dbReference type="EMBL" id="KB097269">
    <property type="protein sequence ID" value="ESN97902.1"/>
    <property type="molecule type" value="Genomic_DNA"/>
</dbReference>
<reference evidence="4" key="3">
    <citation type="submission" date="2015-06" db="UniProtKB">
        <authorList>
            <consortium name="EnsemblMetazoa"/>
        </authorList>
    </citation>
    <scope>IDENTIFICATION</scope>
</reference>
<feature type="compositionally biased region" description="Basic and acidic residues" evidence="2">
    <location>
        <begin position="1"/>
        <end position="14"/>
    </location>
</feature>
<dbReference type="CTD" id="20206305"/>
<protein>
    <submittedName>
        <fullName evidence="3 4">Uncharacterized protein</fullName>
    </submittedName>
</protein>
<proteinExistence type="predicted"/>
<dbReference type="AlphaFoldDB" id="T1FBV6"/>
<keyword evidence="5" id="KW-1185">Reference proteome</keyword>
<name>T1FBV6_HELRO</name>
<sequence length="655" mass="74019">MAHNLRSKDKGMKEGDEEITLDPVQATQIRIMMEAAEKEERRREQAAERAERRAEEAAAEEVRWKLKLMEEDMRERRKADIQLRSQNNNAQQGDHTACISRRISPMLGMCPMDPREIAAYFQRIEGIFDSHRVSEELRADLLLANLEMKMKTVLNEIKTDDYLNYEVIKLQIIRYCRFCSMKLRDEFFLARKAHDETYPAFASRLHRNLRFYLQRIVAKILLEHVLAQEGEKWLTHERLANVVEIYEANMNMRLFSNVAPGYKPLQTAVRPGTDPKWLNKEVVKGSISKLMKCQVTAMSQATKELKKPSITPGTIEAEKYLKRPFFGLKFKLLNIPRGERLRIKGWNGPTTEVDGAWVMMAYNPDEGESIASAVRVWCAVVPNASEQLIITPKVVELLKMAEQYVVSAVKLEMTKNITPIKLGNESTLTFYNPDSLQIPRQERCGRSDRRDGVDAAKRRVSENDDKCNDESIVRSHEVNKAGAYTVHNNNSNNNKSNVGRYEVAHNSSNDHSNASGKLISNNSGKESTSHNGNDSNSSDDNISSKGTHNNNGDNTKINVRLEVAYNNYDINNGKIDGSNGSGIVDIVDDHEVDEEKDDEVSGINNCNLDASSVDGDEDHDVDGEEDEKIERNVGNVDQADDAGNVGQSVRGSKGW</sequence>
<dbReference type="PANTHER" id="PTHR46888:SF1">
    <property type="entry name" value="RIBONUCLEASE H"/>
    <property type="match status" value="1"/>
</dbReference>
<feature type="compositionally biased region" description="Basic and acidic residues" evidence="2">
    <location>
        <begin position="442"/>
        <end position="479"/>
    </location>
</feature>